<organism evidence="4 5">
    <name type="scientific">Microbispora corallina</name>
    <dbReference type="NCBI Taxonomy" id="83302"/>
    <lineage>
        <taxon>Bacteria</taxon>
        <taxon>Bacillati</taxon>
        <taxon>Actinomycetota</taxon>
        <taxon>Actinomycetes</taxon>
        <taxon>Streptosporangiales</taxon>
        <taxon>Streptosporangiaceae</taxon>
        <taxon>Microbispora</taxon>
    </lineage>
</organism>
<dbReference type="Proteomes" id="UP000603904">
    <property type="component" value="Unassembled WGS sequence"/>
</dbReference>
<gene>
    <name evidence="4" type="ORF">Mco01_62390</name>
</gene>
<feature type="transmembrane region" description="Helical" evidence="2">
    <location>
        <begin position="692"/>
        <end position="716"/>
    </location>
</feature>
<evidence type="ECO:0000313" key="5">
    <source>
        <dbReference type="Proteomes" id="UP000603904"/>
    </source>
</evidence>
<feature type="region of interest" description="Disordered" evidence="1">
    <location>
        <begin position="358"/>
        <end position="384"/>
    </location>
</feature>
<evidence type="ECO:0000313" key="4">
    <source>
        <dbReference type="EMBL" id="GIH43239.1"/>
    </source>
</evidence>
<evidence type="ECO:0000256" key="2">
    <source>
        <dbReference type="SAM" id="Phobius"/>
    </source>
</evidence>
<evidence type="ECO:0008006" key="6">
    <source>
        <dbReference type="Google" id="ProtNLM"/>
    </source>
</evidence>
<comment type="caution">
    <text evidence="4">The sequence shown here is derived from an EMBL/GenBank/DDBJ whole genome shotgun (WGS) entry which is preliminary data.</text>
</comment>
<keyword evidence="3" id="KW-0732">Signal</keyword>
<name>A0ABQ4G880_9ACTN</name>
<feature type="compositionally biased region" description="Gly residues" evidence="1">
    <location>
        <begin position="363"/>
        <end position="375"/>
    </location>
</feature>
<protein>
    <recommendedName>
        <fullName evidence="6">Glycoprotein</fullName>
    </recommendedName>
</protein>
<evidence type="ECO:0000256" key="1">
    <source>
        <dbReference type="SAM" id="MobiDB-lite"/>
    </source>
</evidence>
<proteinExistence type="predicted"/>
<dbReference type="EMBL" id="BOOC01000036">
    <property type="protein sequence ID" value="GIH43239.1"/>
    <property type="molecule type" value="Genomic_DNA"/>
</dbReference>
<reference evidence="4 5" key="1">
    <citation type="submission" date="2021-01" db="EMBL/GenBank/DDBJ databases">
        <title>Whole genome shotgun sequence of Microbispora corallina NBRC 16416.</title>
        <authorList>
            <person name="Komaki H."/>
            <person name="Tamura T."/>
        </authorList>
    </citation>
    <scope>NUCLEOTIDE SEQUENCE [LARGE SCALE GENOMIC DNA]</scope>
    <source>
        <strain evidence="4 5">NBRC 16416</strain>
    </source>
</reference>
<keyword evidence="2" id="KW-1133">Transmembrane helix</keyword>
<accession>A0ABQ4G880</accession>
<feature type="region of interest" description="Disordered" evidence="1">
    <location>
        <begin position="724"/>
        <end position="747"/>
    </location>
</feature>
<dbReference type="RefSeq" id="WP_204060368.1">
    <property type="nucleotide sequence ID" value="NZ_BAAAGP010000025.1"/>
</dbReference>
<sequence>MIRKAALLTLLTVLLVPTGMAGTAVAGSSGRAESAPRALPGRQAAPADPLLVEQVTPEVVRDPAAPVTIGGTVTGTPNSAVRVRVDYSAQPLRLRSDMDVFLSGQGYFTPQYSTKVQATQLDQSGRLRFEFTITPGDLGMSRLGVYPIAVEVVDAATGQRISIERTFLPYVPDGQDVPKVKLAVALPIADRPHRADDATFMDDDLRASVSSGRLAALLKVAQEAGKSVTWFVDPGVLQDVRQTASGPYTVRTGDDDSRKTADATAGQWLAGLRTALTGKPVAALPYADPDLTALVHNGLEEPAVAAIQRGSSLATDLLGEDVQGSTVWPTGGIVDRDAADELAMAGVTSLLLSQDALPPRAPGGAGSQGAGGQVVPGGTTPSATPDAAARLETVADTPVTALLADPGLGRILSGDTSVPGAAMLARQRFVAETAMIAFEPAGQTGQTGDGSVPVPSRTVIAAPTGHLWNPDPDFVTSLLEAVSGAPWLRMTTLGSVKPSRHPTPRGDLAYSERDHQAELSRSYLAAVRKLDQEAEAASTVTAERTELFHEAILRLSSSAWRGDGKRATAFAKRVEAAVDARIAGVSVIDSPRAIAGANGQVPVSIANNLDKDVLIKVRVTSENRSRLSIDAPDGVFETGDAIRVLRARSQLVNVPVVVPARGGEARIDIQLLTSDDKPYGDPVHVVVRATGYTGIALVIVGAALAIMLAAVVMRILRRRSRKSFPFSPPVPPDAGRTPVEQEGSTQA</sequence>
<feature type="signal peptide" evidence="3">
    <location>
        <begin position="1"/>
        <end position="21"/>
    </location>
</feature>
<feature type="chain" id="PRO_5046457245" description="Glycoprotein" evidence="3">
    <location>
        <begin position="22"/>
        <end position="747"/>
    </location>
</feature>
<keyword evidence="2" id="KW-0812">Transmembrane</keyword>
<keyword evidence="5" id="KW-1185">Reference proteome</keyword>
<keyword evidence="2" id="KW-0472">Membrane</keyword>
<evidence type="ECO:0000256" key="3">
    <source>
        <dbReference type="SAM" id="SignalP"/>
    </source>
</evidence>
<feature type="region of interest" description="Disordered" evidence="1">
    <location>
        <begin position="25"/>
        <end position="45"/>
    </location>
</feature>